<organism evidence="12 13">
    <name type="scientific">Alistipes communis</name>
    <dbReference type="NCBI Taxonomy" id="2585118"/>
    <lineage>
        <taxon>Bacteria</taxon>
        <taxon>Pseudomonadati</taxon>
        <taxon>Bacteroidota</taxon>
        <taxon>Bacteroidia</taxon>
        <taxon>Bacteroidales</taxon>
        <taxon>Rikenellaceae</taxon>
        <taxon>Alistipes</taxon>
    </lineage>
</organism>
<dbReference type="GO" id="GO:0009279">
    <property type="term" value="C:cell outer membrane"/>
    <property type="evidence" value="ECO:0007669"/>
    <property type="project" value="UniProtKB-SubCell"/>
</dbReference>
<evidence type="ECO:0000256" key="6">
    <source>
        <dbReference type="ARBA" id="ARBA00023004"/>
    </source>
</evidence>
<evidence type="ECO:0000256" key="9">
    <source>
        <dbReference type="ARBA" id="ARBA00023237"/>
    </source>
</evidence>
<gene>
    <name evidence="12" type="ORF">A5CBH24_09150</name>
</gene>
<evidence type="ECO:0000256" key="4">
    <source>
        <dbReference type="ARBA" id="ARBA00022496"/>
    </source>
</evidence>
<accession>A0A4Y1XUZ9</accession>
<keyword evidence="13" id="KW-1185">Reference proteome</keyword>
<dbReference type="InterPro" id="IPR008969">
    <property type="entry name" value="CarboxyPept-like_regulatory"/>
</dbReference>
<dbReference type="AlphaFoldDB" id="A0A4Y1XUZ9"/>
<dbReference type="Pfam" id="PF00593">
    <property type="entry name" value="TonB_dep_Rec_b-barrel"/>
    <property type="match status" value="1"/>
</dbReference>
<dbReference type="InterPro" id="IPR039426">
    <property type="entry name" value="TonB-dep_rcpt-like"/>
</dbReference>
<name>A0A4Y1XUZ9_9BACT</name>
<dbReference type="NCBIfam" id="TIGR04057">
    <property type="entry name" value="SusC_RagA_signa"/>
    <property type="match status" value="1"/>
</dbReference>
<evidence type="ECO:0000256" key="5">
    <source>
        <dbReference type="ARBA" id="ARBA00022692"/>
    </source>
</evidence>
<dbReference type="SUPFAM" id="SSF49464">
    <property type="entry name" value="Carboxypeptidase regulatory domain-like"/>
    <property type="match status" value="1"/>
</dbReference>
<dbReference type="InterPro" id="IPR011662">
    <property type="entry name" value="Secretin/TonB_short_N"/>
</dbReference>
<dbReference type="SUPFAM" id="SSF56935">
    <property type="entry name" value="Porins"/>
    <property type="match status" value="1"/>
</dbReference>
<dbReference type="InterPro" id="IPR036942">
    <property type="entry name" value="Beta-barrel_TonB_sf"/>
</dbReference>
<keyword evidence="5 10" id="KW-0812">Transmembrane</keyword>
<evidence type="ECO:0000256" key="8">
    <source>
        <dbReference type="ARBA" id="ARBA00023136"/>
    </source>
</evidence>
<evidence type="ECO:0000256" key="2">
    <source>
        <dbReference type="ARBA" id="ARBA00022448"/>
    </source>
</evidence>
<dbReference type="GeneID" id="78341631"/>
<accession>A0A4Y1WRS9</accession>
<dbReference type="GO" id="GO:0006826">
    <property type="term" value="P:iron ion transport"/>
    <property type="evidence" value="ECO:0007669"/>
    <property type="project" value="UniProtKB-KW"/>
</dbReference>
<dbReference type="Gene3D" id="2.60.40.1120">
    <property type="entry name" value="Carboxypeptidase-like, regulatory domain"/>
    <property type="match status" value="1"/>
</dbReference>
<keyword evidence="8 10" id="KW-0472">Membrane</keyword>
<evidence type="ECO:0000313" key="12">
    <source>
        <dbReference type="EMBL" id="BBL03602.1"/>
    </source>
</evidence>
<dbReference type="Proteomes" id="UP000318946">
    <property type="component" value="Chromosome"/>
</dbReference>
<keyword evidence="2 10" id="KW-0813">Transport</keyword>
<dbReference type="InterPro" id="IPR023997">
    <property type="entry name" value="TonB-dep_OMP_SusC/RagA_CS"/>
</dbReference>
<protein>
    <submittedName>
        <fullName evidence="12">SusC/RagA family TonB-linked outer membrane protein</fullName>
    </submittedName>
</protein>
<dbReference type="Gene3D" id="3.55.50.30">
    <property type="match status" value="1"/>
</dbReference>
<dbReference type="Pfam" id="PF13715">
    <property type="entry name" value="CarbopepD_reg_2"/>
    <property type="match status" value="1"/>
</dbReference>
<dbReference type="InterPro" id="IPR023996">
    <property type="entry name" value="TonB-dep_OMP_SusC/RagA"/>
</dbReference>
<dbReference type="NCBIfam" id="TIGR04056">
    <property type="entry name" value="OMP_RagA_SusC"/>
    <property type="match status" value="1"/>
</dbReference>
<evidence type="ECO:0000256" key="11">
    <source>
        <dbReference type="RuleBase" id="RU003357"/>
    </source>
</evidence>
<keyword evidence="9 10" id="KW-0998">Cell outer membrane</keyword>
<keyword evidence="7 11" id="KW-0798">TonB box</keyword>
<dbReference type="FunFam" id="2.170.130.10:FF:000003">
    <property type="entry name" value="SusC/RagA family TonB-linked outer membrane protein"/>
    <property type="match status" value="1"/>
</dbReference>
<evidence type="ECO:0000256" key="10">
    <source>
        <dbReference type="PROSITE-ProRule" id="PRU01360"/>
    </source>
</evidence>
<comment type="similarity">
    <text evidence="10 11">Belongs to the TonB-dependent receptor family.</text>
</comment>
<sequence length="1171" mass="132324">MKHFRLFAILLLLVCKWTTVAHGQTQEPAINIEFTDIPLSEAISRIEKSSKYTFFYDAKQTDLTLRVSLHAKQLPISAALRQMLAPTGLDFTISERQIALIPAARKAPAGSRTITGTVNDSHELPLAGVAVTLEGDNTRGTVSGNNGSFTITVPDADAVLSFTYLGYISKKVSVPVSQNSLEVFLAEDAVRMEDVVVVGYGTQKKVNLTGAITTVDDTQLANRSAPSVAHMLQGAVPGLTISTSSGRPGNSADLNIRGITSINGGSPLVLIDGAEGDLMKLNPNDVASISVIKDASAAAIYGARAAYGVVLVTTKEGDDSDKTRVSYSGRWGWNSPTTSTDYETRGYYSVYVNDLFWHADAGTNYTNYTEQDMMELWARRNDKVENPERPWVKIDQRDGRDTYVYYANFDWYHYLFKDEHPSTSHSVSLSGGNSKVKYMLSGNYYSEEGLFRQDPDRLQRINFRSKISFDINKWLKISNNTSYYNYQYYYPGPSGVNTAFSLGTVHALASMMPYNPDGTSVYYTSLSKYSIMDGLPTIMNKGGHYNKDKTDNMSTTTELTWTPVKGLEIKGNFTYMFNTQHNLNRQVNTEYSQYPGEVQTLSTGSRFQDKLYEKTMMHNYYQANVYATYAHTWNEKHNFKAMAGFNWETKYLKDVSATGYNLLSETLMDLNLVGQDADGNERMEVGGGQNEYALMGFFGRLNYDYKGKYLVEVSGRYDGTSRFKRGHRWGFFPSFSLGWRISEEPFFEGIREKFNNFKIRYSYGQLGNQNVGYYDYIRKISIGNQNYLFGGDKPTTATISAPVASNLSWETSIHNNLGVDMSFLNNRLAFSADFYIRDTKDMLTSGVALPSVYGADSPKMNSADLRTKGYELSLSWRDEFQLLRRPFTYSVTVTFNDYVTDITKYDNPDRTFAKSYYEGMRWGEIWGYRIGGLFATDAEAAGYAVDQTAVNNRINAAAGSERGLHAGDLKFLDLDGDNVISIGKNTVDDPGDREIIGNSQPRFHYGTTLSMSWAGIDFSIFFQGIGRRHWYPKANTIAFWGPYARPYASWIPKDFHEMYWSEENPDAYFPRPRGYVALSGTNRELTAVNDRYMQNIRYCRLKNLTIGYTLPKKWTRKVLIENLRVYFTGENLATWSPIHSDYIDPEMAAMNDEMRTYPWQKTYMFGVDVTF</sequence>
<evidence type="ECO:0000256" key="7">
    <source>
        <dbReference type="ARBA" id="ARBA00023077"/>
    </source>
</evidence>
<evidence type="ECO:0000256" key="1">
    <source>
        <dbReference type="ARBA" id="ARBA00004571"/>
    </source>
</evidence>
<dbReference type="PROSITE" id="PS52016">
    <property type="entry name" value="TONB_DEPENDENT_REC_3"/>
    <property type="match status" value="1"/>
</dbReference>
<keyword evidence="4" id="KW-0410">Iron transport</keyword>
<keyword evidence="3 10" id="KW-1134">Transmembrane beta strand</keyword>
<reference evidence="13" key="1">
    <citation type="submission" date="2019-06" db="EMBL/GenBank/DDBJ databases">
        <title>Alistipes onderdonkii subsp. vulgaris subsp. nov., Alistipes dispar sp. nov. and Alistipes communis sp. nov., isolated from human faeces, and creation of Alistipes onderdonkii subsp. onderdonkii subsp. nov.</title>
        <authorList>
            <person name="Sakamoto M."/>
            <person name="Ikeyama N."/>
            <person name="Ogata Y."/>
            <person name="Suda W."/>
            <person name="Iino T."/>
            <person name="Hattori M."/>
            <person name="Ohkuma M."/>
        </authorList>
    </citation>
    <scope>NUCLEOTIDE SEQUENCE [LARGE SCALE GENOMIC DNA]</scope>
    <source>
        <strain evidence="13">5CBH24</strain>
    </source>
</reference>
<dbReference type="OrthoDB" id="778480at2"/>
<dbReference type="SMART" id="SM00965">
    <property type="entry name" value="STN"/>
    <property type="match status" value="1"/>
</dbReference>
<evidence type="ECO:0000256" key="3">
    <source>
        <dbReference type="ARBA" id="ARBA00022452"/>
    </source>
</evidence>
<dbReference type="Gene3D" id="2.40.170.20">
    <property type="entry name" value="TonB-dependent receptor, beta-barrel domain"/>
    <property type="match status" value="1"/>
</dbReference>
<dbReference type="InterPro" id="IPR012910">
    <property type="entry name" value="Plug_dom"/>
</dbReference>
<keyword evidence="6" id="KW-0408">Iron</keyword>
<proteinExistence type="inferred from homology"/>
<comment type="subcellular location">
    <subcellularLocation>
        <location evidence="1 10">Cell outer membrane</location>
        <topology evidence="1 10">Multi-pass membrane protein</topology>
    </subcellularLocation>
</comment>
<dbReference type="Pfam" id="PF07715">
    <property type="entry name" value="Plug"/>
    <property type="match status" value="1"/>
</dbReference>
<dbReference type="InterPro" id="IPR000531">
    <property type="entry name" value="Beta-barrel_TonB"/>
</dbReference>
<dbReference type="KEGG" id="acou:A5CBH24_09150"/>
<keyword evidence="4" id="KW-0406">Ion transport</keyword>
<evidence type="ECO:0000313" key="13">
    <source>
        <dbReference type="Proteomes" id="UP000318946"/>
    </source>
</evidence>
<dbReference type="Pfam" id="PF07660">
    <property type="entry name" value="STN"/>
    <property type="match status" value="1"/>
</dbReference>
<dbReference type="RefSeq" id="WP_026074992.1">
    <property type="nucleotide sequence ID" value="NZ_AP019735.1"/>
</dbReference>
<dbReference type="EMBL" id="AP019735">
    <property type="protein sequence ID" value="BBL03602.1"/>
    <property type="molecule type" value="Genomic_DNA"/>
</dbReference>
<dbReference type="InterPro" id="IPR037066">
    <property type="entry name" value="Plug_dom_sf"/>
</dbReference>
<dbReference type="Gene3D" id="2.170.130.10">
    <property type="entry name" value="TonB-dependent receptor, plug domain"/>
    <property type="match status" value="1"/>
</dbReference>